<evidence type="ECO:0000256" key="5">
    <source>
        <dbReference type="SAM" id="MobiDB-lite"/>
    </source>
</evidence>
<dbReference type="InterPro" id="IPR022092">
    <property type="entry name" value="TMF_DNA-bd"/>
</dbReference>
<comment type="caution">
    <text evidence="7">The sequence shown here is derived from an EMBL/GenBank/DDBJ whole genome shotgun (WGS) entry which is preliminary data.</text>
</comment>
<dbReference type="Pfam" id="PF12329">
    <property type="entry name" value="TMF_DNA_bd"/>
    <property type="match status" value="1"/>
</dbReference>
<dbReference type="PANTHER" id="PTHR47347:SF2">
    <property type="entry name" value="GOLGIN CANDIDATE 5"/>
    <property type="match status" value="1"/>
</dbReference>
<feature type="compositionally biased region" description="Basic and acidic residues" evidence="5">
    <location>
        <begin position="97"/>
        <end position="107"/>
    </location>
</feature>
<dbReference type="EMBL" id="JALJOQ010000264">
    <property type="protein sequence ID" value="KAK9786782.1"/>
    <property type="molecule type" value="Genomic_DNA"/>
</dbReference>
<evidence type="ECO:0000256" key="4">
    <source>
        <dbReference type="SAM" id="Coils"/>
    </source>
</evidence>
<evidence type="ECO:0000313" key="8">
    <source>
        <dbReference type="Proteomes" id="UP001465755"/>
    </source>
</evidence>
<dbReference type="GO" id="GO:0005794">
    <property type="term" value="C:Golgi apparatus"/>
    <property type="evidence" value="ECO:0007669"/>
    <property type="project" value="UniProtKB-SubCell"/>
</dbReference>
<feature type="domain" description="TATA element modulatory factor 1 TATA binding" evidence="6">
    <location>
        <begin position="650"/>
        <end position="749"/>
    </location>
</feature>
<feature type="compositionally biased region" description="Basic and acidic residues" evidence="5">
    <location>
        <begin position="628"/>
        <end position="660"/>
    </location>
</feature>
<dbReference type="Pfam" id="PF12325">
    <property type="entry name" value="TMF_TATA_bd"/>
    <property type="match status" value="1"/>
</dbReference>
<feature type="compositionally biased region" description="Basic and acidic residues" evidence="5">
    <location>
        <begin position="501"/>
        <end position="520"/>
    </location>
</feature>
<name>A0AAW1NHC0_9CHLO</name>
<feature type="coiled-coil region" evidence="4">
    <location>
        <begin position="168"/>
        <end position="214"/>
    </location>
</feature>
<feature type="compositionally biased region" description="Basic and acidic residues" evidence="5">
    <location>
        <begin position="452"/>
        <end position="464"/>
    </location>
</feature>
<feature type="region of interest" description="Disordered" evidence="5">
    <location>
        <begin position="37"/>
        <end position="143"/>
    </location>
</feature>
<keyword evidence="8" id="KW-1185">Reference proteome</keyword>
<keyword evidence="3 4" id="KW-0175">Coiled coil</keyword>
<organism evidence="7 8">
    <name type="scientific">Symbiochloris irregularis</name>
    <dbReference type="NCBI Taxonomy" id="706552"/>
    <lineage>
        <taxon>Eukaryota</taxon>
        <taxon>Viridiplantae</taxon>
        <taxon>Chlorophyta</taxon>
        <taxon>core chlorophytes</taxon>
        <taxon>Trebouxiophyceae</taxon>
        <taxon>Trebouxiales</taxon>
        <taxon>Trebouxiaceae</taxon>
        <taxon>Symbiochloris</taxon>
    </lineage>
</organism>
<reference evidence="7 8" key="1">
    <citation type="journal article" date="2024" name="Nat. Commun.">
        <title>Phylogenomics reveals the evolutionary origins of lichenization in chlorophyte algae.</title>
        <authorList>
            <person name="Puginier C."/>
            <person name="Libourel C."/>
            <person name="Otte J."/>
            <person name="Skaloud P."/>
            <person name="Haon M."/>
            <person name="Grisel S."/>
            <person name="Petersen M."/>
            <person name="Berrin J.G."/>
            <person name="Delaux P.M."/>
            <person name="Dal Grande F."/>
            <person name="Keller J."/>
        </authorList>
    </citation>
    <scope>NUCLEOTIDE SEQUENCE [LARGE SCALE GENOMIC DNA]</scope>
    <source>
        <strain evidence="7 8">SAG 2036</strain>
    </source>
</reference>
<dbReference type="InterPro" id="IPR022091">
    <property type="entry name" value="TMF_TATA-bd"/>
</dbReference>
<proteinExistence type="predicted"/>
<evidence type="ECO:0000256" key="1">
    <source>
        <dbReference type="ARBA" id="ARBA00004555"/>
    </source>
</evidence>
<comment type="subcellular location">
    <subcellularLocation>
        <location evidence="1">Golgi apparatus</location>
    </subcellularLocation>
</comment>
<gene>
    <name evidence="7" type="ORF">WJX73_001375</name>
</gene>
<feature type="compositionally biased region" description="Low complexity" evidence="5">
    <location>
        <begin position="614"/>
        <end position="624"/>
    </location>
</feature>
<feature type="coiled-coil region" evidence="4">
    <location>
        <begin position="350"/>
        <end position="416"/>
    </location>
</feature>
<dbReference type="Proteomes" id="UP001465755">
    <property type="component" value="Unassembled WGS sequence"/>
</dbReference>
<evidence type="ECO:0000259" key="6">
    <source>
        <dbReference type="Pfam" id="PF12325"/>
    </source>
</evidence>
<dbReference type="PANTHER" id="PTHR47347">
    <property type="entry name" value="GOLGIN CANDIDATE 5"/>
    <property type="match status" value="1"/>
</dbReference>
<evidence type="ECO:0000256" key="2">
    <source>
        <dbReference type="ARBA" id="ARBA00023034"/>
    </source>
</evidence>
<protein>
    <recommendedName>
        <fullName evidence="6">TATA element modulatory factor 1 TATA binding domain-containing protein</fullName>
    </recommendedName>
</protein>
<sequence>MFGNLGNSWTAGLTQFSEIGERLQKIRQDVEQNLETQFGIDSNSKAGAAAPDAPTATLSAGPADPSADEQRGHKGEAGATEAPYSLQSSSQEPPEAAAHDSLDDRGPAENGSAQLDPEREPTPDTALSQDPITGADAQDAGSLQKLVRQLRQTLTARESQLEGQAKEQARLEDVTQQLMARNEELARKTAAVSEEDLEAMRAEFQARLEGADRKVYALTKERDALRRGTDKLSSANDLLKEKDAIIKQVMEEGEALSKKQLLQENTIKKLRAQVKEGDLARSEYNTNLTIERQKVEGALAAQHRAETDLKEAAQAHKQELESEKAHYSGLLHKARSAQAEAEQRAAASAKVGLQKKLREAEARVEGLSETVEELRAGLARQQAAADLRDDMHQREIAGLSKRNQAAESRHEELAAALPEATRPLVRQLEAMQSAGQAQAAAWAAAESALTKRAHDAEARAAAAAERERLATDRLQAANARAASAAAASDTLRTEITTLSAEVDRESGLRGEAESAARRAESALAQAKEASAEAEKQAEAARRAVEEEWERERRTLQDSRAAAEARAAAAEDRGGNAAGLRDGSGGAGPAPPALAGPGYKWALVKDEPPEPPSPSLSQSSHQQAPLGHSGRDWGPSHRGERGGKGMIGEADRLRDSVRQREDQITAMQGQLSELEATRDSLAEELVKVSQEAEARGEDARELERLRQLHRQSQARLAAAEELLGEREERLHEITADLMDVKALYKDQIEFMCQQLVVAQSPRPSLSPPKAPFAQQQQQQEPDGNNAGPSVSGRDADTSVVEQ</sequence>
<feature type="region of interest" description="Disordered" evidence="5">
    <location>
        <begin position="445"/>
        <end position="464"/>
    </location>
</feature>
<evidence type="ECO:0000256" key="3">
    <source>
        <dbReference type="ARBA" id="ARBA00023054"/>
    </source>
</evidence>
<keyword evidence="2" id="KW-0333">Golgi apparatus</keyword>
<feature type="compositionally biased region" description="Basic and acidic residues" evidence="5">
    <location>
        <begin position="529"/>
        <end position="573"/>
    </location>
</feature>
<evidence type="ECO:0000313" key="7">
    <source>
        <dbReference type="EMBL" id="KAK9786782.1"/>
    </source>
</evidence>
<feature type="region of interest" description="Disordered" evidence="5">
    <location>
        <begin position="497"/>
        <end position="660"/>
    </location>
</feature>
<dbReference type="AlphaFoldDB" id="A0AAW1NHC0"/>
<accession>A0AAW1NHC0</accession>
<feature type="region of interest" description="Disordered" evidence="5">
    <location>
        <begin position="758"/>
        <end position="801"/>
    </location>
</feature>
<feature type="compositionally biased region" description="Low complexity" evidence="5">
    <location>
        <begin position="46"/>
        <end position="60"/>
    </location>
</feature>